<evidence type="ECO:0000313" key="14">
    <source>
        <dbReference type="RefSeq" id="XP_021324064.2"/>
    </source>
</evidence>
<dbReference type="Pfam" id="PF14921">
    <property type="entry name" value="APCDDC"/>
    <property type="match status" value="2"/>
</dbReference>
<evidence type="ECO:0000256" key="1">
    <source>
        <dbReference type="ARBA" id="ARBA00004251"/>
    </source>
</evidence>
<feature type="signal peptide" evidence="11">
    <location>
        <begin position="1"/>
        <end position="19"/>
    </location>
</feature>
<dbReference type="SMART" id="SM01352">
    <property type="entry name" value="APCDDC"/>
    <property type="match status" value="2"/>
</dbReference>
<dbReference type="GO" id="GO:0016055">
    <property type="term" value="P:Wnt signaling pathway"/>
    <property type="evidence" value="ECO:0007669"/>
    <property type="project" value="UniProtKB-KW"/>
</dbReference>
<evidence type="ECO:0000256" key="10">
    <source>
        <dbReference type="SAM" id="MobiDB-lite"/>
    </source>
</evidence>
<gene>
    <name evidence="14" type="primary">LOC100332639</name>
</gene>
<evidence type="ECO:0000256" key="5">
    <source>
        <dbReference type="ARBA" id="ARBA00022729"/>
    </source>
</evidence>
<evidence type="ECO:0000259" key="12">
    <source>
        <dbReference type="SMART" id="SM01352"/>
    </source>
</evidence>
<keyword evidence="13" id="KW-1185">Reference proteome</keyword>
<organism evidence="13 14">
    <name type="scientific">Danio rerio</name>
    <name type="common">Zebrafish</name>
    <name type="synonym">Brachydanio rerio</name>
    <dbReference type="NCBI Taxonomy" id="7955"/>
    <lineage>
        <taxon>Eukaryota</taxon>
        <taxon>Metazoa</taxon>
        <taxon>Chordata</taxon>
        <taxon>Craniata</taxon>
        <taxon>Vertebrata</taxon>
        <taxon>Euteleostomi</taxon>
        <taxon>Actinopterygii</taxon>
        <taxon>Neopterygii</taxon>
        <taxon>Teleostei</taxon>
        <taxon>Ostariophysi</taxon>
        <taxon>Cypriniformes</taxon>
        <taxon>Danionidae</taxon>
        <taxon>Danioninae</taxon>
        <taxon>Danio</taxon>
    </lineage>
</organism>
<dbReference type="Proteomes" id="UP000000437">
    <property type="component" value="Chromosome 2"/>
</dbReference>
<feature type="chain" id="PRO_5044280843" description="Protein APCDD1" evidence="11">
    <location>
        <begin position="20"/>
        <end position="470"/>
    </location>
</feature>
<dbReference type="PANTHER" id="PTHR31021:SF2">
    <property type="entry name" value="PROTEIN APCDD1"/>
    <property type="match status" value="1"/>
</dbReference>
<protein>
    <recommendedName>
        <fullName evidence="9">Protein APCDD1</fullName>
    </recommendedName>
</protein>
<dbReference type="FunCoup" id="A0A8M9PH82">
    <property type="interactions" value="207"/>
</dbReference>
<keyword evidence="4" id="KW-0812">Transmembrane</keyword>
<dbReference type="AlphaFoldDB" id="A0A8M9PH82"/>
<evidence type="ECO:0000256" key="11">
    <source>
        <dbReference type="SAM" id="SignalP"/>
    </source>
</evidence>
<dbReference type="GeneID" id="100332639"/>
<name>A0A8M9PH82_DANRE</name>
<evidence type="ECO:0000256" key="8">
    <source>
        <dbReference type="ARBA" id="ARBA00038384"/>
    </source>
</evidence>
<proteinExistence type="inferred from homology"/>
<reference evidence="14" key="1">
    <citation type="submission" date="2025-08" db="UniProtKB">
        <authorList>
            <consortium name="RefSeq"/>
        </authorList>
    </citation>
    <scope>IDENTIFICATION</scope>
    <source>
        <strain evidence="14">Tuebingen</strain>
        <tissue evidence="14">Fibroblasts and whole tissue</tissue>
    </source>
</reference>
<dbReference type="GO" id="GO:0017147">
    <property type="term" value="F:Wnt-protein binding"/>
    <property type="evidence" value="ECO:0007669"/>
    <property type="project" value="InterPro"/>
</dbReference>
<evidence type="ECO:0000256" key="2">
    <source>
        <dbReference type="ARBA" id="ARBA00022475"/>
    </source>
</evidence>
<feature type="domain" description="APCDD1" evidence="12">
    <location>
        <begin position="32"/>
        <end position="257"/>
    </location>
</feature>
<dbReference type="RefSeq" id="XP_021324064.2">
    <property type="nucleotide sequence ID" value="XM_021468389.3"/>
</dbReference>
<evidence type="ECO:0000313" key="13">
    <source>
        <dbReference type="Proteomes" id="UP000000437"/>
    </source>
</evidence>
<dbReference type="KEGG" id="dre:100332639"/>
<keyword evidence="2" id="KW-1003">Cell membrane</keyword>
<keyword evidence="3" id="KW-0879">Wnt signaling pathway</keyword>
<feature type="domain" description="APCDD1" evidence="12">
    <location>
        <begin position="259"/>
        <end position="466"/>
    </location>
</feature>
<evidence type="ECO:0000256" key="4">
    <source>
        <dbReference type="ARBA" id="ARBA00022692"/>
    </source>
</evidence>
<evidence type="ECO:0000256" key="6">
    <source>
        <dbReference type="ARBA" id="ARBA00023136"/>
    </source>
</evidence>
<keyword evidence="7" id="KW-0325">Glycoprotein</keyword>
<comment type="similarity">
    <text evidence="8">Belongs to the APCDD1 family.</text>
</comment>
<keyword evidence="6" id="KW-0472">Membrane</keyword>
<evidence type="ECO:0000256" key="3">
    <source>
        <dbReference type="ARBA" id="ARBA00022687"/>
    </source>
</evidence>
<dbReference type="PANTHER" id="PTHR31021">
    <property type="entry name" value="ADENOMATOSIS POLYPOSIS COLI DOWN-REGULATED 1"/>
    <property type="match status" value="1"/>
</dbReference>
<comment type="subcellular location">
    <subcellularLocation>
        <location evidence="1">Cell membrane</location>
        <topology evidence="1">Single-pass type I membrane protein</topology>
    </subcellularLocation>
</comment>
<dbReference type="InterPro" id="IPR029405">
    <property type="entry name" value="APCDD1_dom"/>
</dbReference>
<dbReference type="OrthoDB" id="5985602at2759"/>
<evidence type="ECO:0000256" key="7">
    <source>
        <dbReference type="ARBA" id="ARBA00023180"/>
    </source>
</evidence>
<sequence>MAVCAVLRMMMMMMVCVKGSSPRPDWSSKDTECVQMLKHLHSGARITVQMPPDIQGHWVSTSCEVRPGPEFITRSYRFLHNSSFSALQFYYSDVHCSSPTHTLLVRGRLRLRQASWIVRGGTEADYQIQSTRVVFHSESAAAALGLQLERGCRSISRSWRLNMSYELWSEEKDSECTAQINFSMHELQLLRLEKQHLEPALEELYLGDIHTQAEHRLTYRPSSYQPALHNARNHDGRCLVCRMVSRSDEFHPPVLPVLPVLPVVLQGQWASRRCEVRPEVQFLTRHFIFHDSNSSWEGHYYHYSDPACRHPTFSITARGAYSRGAESARISGATEYIFTVQQVCVLPLDVSTVSLLNLSPGAQCGVRGSWRLGEQQDVTATQGCAALGIRLPHTEFEIFRSQRLQDGRLLLFNGQRPSDGSSPDRPERRPSSFQQPLMQCTEQSVSGFTEQHQHQLTVTMVMLLFWSLIG</sequence>
<dbReference type="GO" id="GO:0030178">
    <property type="term" value="P:negative regulation of Wnt signaling pathway"/>
    <property type="evidence" value="ECO:0007669"/>
    <property type="project" value="InterPro"/>
</dbReference>
<dbReference type="GO" id="GO:0005886">
    <property type="term" value="C:plasma membrane"/>
    <property type="evidence" value="ECO:0007669"/>
    <property type="project" value="UniProtKB-SubCell"/>
</dbReference>
<accession>A0A8M9PH82</accession>
<evidence type="ECO:0000256" key="9">
    <source>
        <dbReference type="ARBA" id="ARBA00040474"/>
    </source>
</evidence>
<feature type="region of interest" description="Disordered" evidence="10">
    <location>
        <begin position="412"/>
        <end position="436"/>
    </location>
</feature>
<dbReference type="InterPro" id="IPR042425">
    <property type="entry name" value="APCDD1"/>
</dbReference>
<keyword evidence="5 11" id="KW-0732">Signal</keyword>